<evidence type="ECO:0008006" key="4">
    <source>
        <dbReference type="Google" id="ProtNLM"/>
    </source>
</evidence>
<dbReference type="AlphaFoldDB" id="A0A517QT06"/>
<dbReference type="RefSeq" id="WP_145203228.1">
    <property type="nucleotide sequence ID" value="NZ_CP036267.1"/>
</dbReference>
<dbReference type="KEGG" id="tpol:Mal48_40420"/>
<dbReference type="Proteomes" id="UP000315724">
    <property type="component" value="Chromosome"/>
</dbReference>
<gene>
    <name evidence="2" type="ORF">Mal48_40420</name>
</gene>
<dbReference type="OrthoDB" id="121633at2"/>
<sequence length="120" mass="13689">MKINVNAPIEAKRHHFQDSALNHIAKTLDRFSNRISSVTITLTDENGPRGGVDQQCRISLVMPRFGEVVATSTHENRWTAFTQAADKVRRIVVTKLKRPKALRMRQTKDRHEPELELSSS</sequence>
<dbReference type="Gene3D" id="3.30.160.100">
    <property type="entry name" value="Ribosome hibernation promotion factor-like"/>
    <property type="match status" value="1"/>
</dbReference>
<dbReference type="EMBL" id="CP036267">
    <property type="protein sequence ID" value="QDT34770.1"/>
    <property type="molecule type" value="Genomic_DNA"/>
</dbReference>
<keyword evidence="3" id="KW-1185">Reference proteome</keyword>
<dbReference type="InterPro" id="IPR036567">
    <property type="entry name" value="RHF-like"/>
</dbReference>
<evidence type="ECO:0000256" key="1">
    <source>
        <dbReference type="SAM" id="MobiDB-lite"/>
    </source>
</evidence>
<evidence type="ECO:0000313" key="3">
    <source>
        <dbReference type="Proteomes" id="UP000315724"/>
    </source>
</evidence>
<organism evidence="2 3">
    <name type="scientific">Thalassoglobus polymorphus</name>
    <dbReference type="NCBI Taxonomy" id="2527994"/>
    <lineage>
        <taxon>Bacteria</taxon>
        <taxon>Pseudomonadati</taxon>
        <taxon>Planctomycetota</taxon>
        <taxon>Planctomycetia</taxon>
        <taxon>Planctomycetales</taxon>
        <taxon>Planctomycetaceae</taxon>
        <taxon>Thalassoglobus</taxon>
    </lineage>
</organism>
<proteinExistence type="predicted"/>
<protein>
    <recommendedName>
        <fullName evidence="4">Sigma 54 modulation protein / S30EA ribosomal protein</fullName>
    </recommendedName>
</protein>
<reference evidence="2 3" key="1">
    <citation type="submission" date="2019-02" db="EMBL/GenBank/DDBJ databases">
        <title>Deep-cultivation of Planctomycetes and their phenomic and genomic characterization uncovers novel biology.</title>
        <authorList>
            <person name="Wiegand S."/>
            <person name="Jogler M."/>
            <person name="Boedeker C."/>
            <person name="Pinto D."/>
            <person name="Vollmers J."/>
            <person name="Rivas-Marin E."/>
            <person name="Kohn T."/>
            <person name="Peeters S.H."/>
            <person name="Heuer A."/>
            <person name="Rast P."/>
            <person name="Oberbeckmann S."/>
            <person name="Bunk B."/>
            <person name="Jeske O."/>
            <person name="Meyerdierks A."/>
            <person name="Storesund J.E."/>
            <person name="Kallscheuer N."/>
            <person name="Luecker S."/>
            <person name="Lage O.M."/>
            <person name="Pohl T."/>
            <person name="Merkel B.J."/>
            <person name="Hornburger P."/>
            <person name="Mueller R.-W."/>
            <person name="Bruemmer F."/>
            <person name="Labrenz M."/>
            <person name="Spormann A.M."/>
            <person name="Op den Camp H."/>
            <person name="Overmann J."/>
            <person name="Amann R."/>
            <person name="Jetten M.S.M."/>
            <person name="Mascher T."/>
            <person name="Medema M.H."/>
            <person name="Devos D.P."/>
            <person name="Kaster A.-K."/>
            <person name="Ovreas L."/>
            <person name="Rohde M."/>
            <person name="Galperin M.Y."/>
            <person name="Jogler C."/>
        </authorList>
    </citation>
    <scope>NUCLEOTIDE SEQUENCE [LARGE SCALE GENOMIC DNA]</scope>
    <source>
        <strain evidence="2 3">Mal48</strain>
    </source>
</reference>
<feature type="region of interest" description="Disordered" evidence="1">
    <location>
        <begin position="100"/>
        <end position="120"/>
    </location>
</feature>
<accession>A0A517QT06</accession>
<dbReference type="SUPFAM" id="SSF69754">
    <property type="entry name" value="Ribosome binding protein Y (YfiA homologue)"/>
    <property type="match status" value="1"/>
</dbReference>
<name>A0A517QT06_9PLAN</name>
<evidence type="ECO:0000313" key="2">
    <source>
        <dbReference type="EMBL" id="QDT34770.1"/>
    </source>
</evidence>